<evidence type="ECO:0000256" key="3">
    <source>
        <dbReference type="ARBA" id="ARBA00022692"/>
    </source>
</evidence>
<dbReference type="AlphaFoldDB" id="A0A919LBW1"/>
<comment type="caution">
    <text evidence="7">The sequence shown here is derived from an EMBL/GenBank/DDBJ whole genome shotgun (WGS) entry which is preliminary data.</text>
</comment>
<dbReference type="PROSITE" id="PS50850">
    <property type="entry name" value="MFS"/>
    <property type="match status" value="1"/>
</dbReference>
<reference evidence="7" key="1">
    <citation type="submission" date="2020-09" db="EMBL/GenBank/DDBJ databases">
        <title>Whole genome shotgun sequence of Streptomyces xanthophaeus NBRC 12829.</title>
        <authorList>
            <person name="Komaki H."/>
            <person name="Tamura T."/>
        </authorList>
    </citation>
    <scope>NUCLEOTIDE SEQUENCE</scope>
    <source>
        <strain evidence="7">NBRC 12829</strain>
    </source>
</reference>
<dbReference type="EMBL" id="BNEE01000005">
    <property type="protein sequence ID" value="GHI84875.1"/>
    <property type="molecule type" value="Genomic_DNA"/>
</dbReference>
<proteinExistence type="predicted"/>
<name>A0A919LBW1_9ACTN</name>
<keyword evidence="8" id="KW-1185">Reference proteome</keyword>
<dbReference type="Proteomes" id="UP000600026">
    <property type="component" value="Unassembled WGS sequence"/>
</dbReference>
<dbReference type="PANTHER" id="PTHR23502:SF132">
    <property type="entry name" value="POLYAMINE TRANSPORTER 2-RELATED"/>
    <property type="match status" value="1"/>
</dbReference>
<accession>A0A919LBW1</accession>
<sequence length="72" mass="7634">MSDRWGRRRPLLAGLFIYVIATASCAFAPTIEVLIACRLVQGLAGAAGVVIARAVVRDLYDGLEMASSLPPC</sequence>
<keyword evidence="2" id="KW-0813">Transport</keyword>
<protein>
    <recommendedName>
        <fullName evidence="6">Major facilitator superfamily (MFS) profile domain-containing protein</fullName>
    </recommendedName>
</protein>
<keyword evidence="4" id="KW-1133">Transmembrane helix</keyword>
<evidence type="ECO:0000256" key="1">
    <source>
        <dbReference type="ARBA" id="ARBA00004651"/>
    </source>
</evidence>
<dbReference type="GO" id="GO:0005886">
    <property type="term" value="C:plasma membrane"/>
    <property type="evidence" value="ECO:0007669"/>
    <property type="project" value="UniProtKB-SubCell"/>
</dbReference>
<dbReference type="PANTHER" id="PTHR23502">
    <property type="entry name" value="MAJOR FACILITATOR SUPERFAMILY"/>
    <property type="match status" value="1"/>
</dbReference>
<evidence type="ECO:0000256" key="2">
    <source>
        <dbReference type="ARBA" id="ARBA00022448"/>
    </source>
</evidence>
<evidence type="ECO:0000313" key="8">
    <source>
        <dbReference type="Proteomes" id="UP000600026"/>
    </source>
</evidence>
<dbReference type="Pfam" id="PF07690">
    <property type="entry name" value="MFS_1"/>
    <property type="match status" value="1"/>
</dbReference>
<organism evidence="7 8">
    <name type="scientific">Streptomyces xanthophaeus</name>
    <dbReference type="NCBI Taxonomy" id="67385"/>
    <lineage>
        <taxon>Bacteria</taxon>
        <taxon>Bacillati</taxon>
        <taxon>Actinomycetota</taxon>
        <taxon>Actinomycetes</taxon>
        <taxon>Kitasatosporales</taxon>
        <taxon>Streptomycetaceae</taxon>
        <taxon>Streptomyces</taxon>
    </lineage>
</organism>
<evidence type="ECO:0000259" key="6">
    <source>
        <dbReference type="PROSITE" id="PS50850"/>
    </source>
</evidence>
<dbReference type="GO" id="GO:0022857">
    <property type="term" value="F:transmembrane transporter activity"/>
    <property type="evidence" value="ECO:0007669"/>
    <property type="project" value="InterPro"/>
</dbReference>
<comment type="subcellular location">
    <subcellularLocation>
        <location evidence="1">Cell membrane</location>
        <topology evidence="1">Multi-pass membrane protein</topology>
    </subcellularLocation>
</comment>
<dbReference type="SUPFAM" id="SSF103473">
    <property type="entry name" value="MFS general substrate transporter"/>
    <property type="match status" value="1"/>
</dbReference>
<evidence type="ECO:0000313" key="7">
    <source>
        <dbReference type="EMBL" id="GHI84875.1"/>
    </source>
</evidence>
<dbReference type="InterPro" id="IPR036259">
    <property type="entry name" value="MFS_trans_sf"/>
</dbReference>
<dbReference type="PROSITE" id="PS51257">
    <property type="entry name" value="PROKAR_LIPOPROTEIN"/>
    <property type="match status" value="1"/>
</dbReference>
<keyword evidence="5" id="KW-0472">Membrane</keyword>
<keyword evidence="3" id="KW-0812">Transmembrane</keyword>
<evidence type="ECO:0000256" key="5">
    <source>
        <dbReference type="ARBA" id="ARBA00023136"/>
    </source>
</evidence>
<dbReference type="InterPro" id="IPR020846">
    <property type="entry name" value="MFS_dom"/>
</dbReference>
<gene>
    <name evidence="7" type="ORF">Sxan_22390</name>
</gene>
<dbReference type="InterPro" id="IPR011701">
    <property type="entry name" value="MFS"/>
</dbReference>
<evidence type="ECO:0000256" key="4">
    <source>
        <dbReference type="ARBA" id="ARBA00022989"/>
    </source>
</evidence>
<feature type="domain" description="Major facilitator superfamily (MFS) profile" evidence="6">
    <location>
        <begin position="1"/>
        <end position="72"/>
    </location>
</feature>
<dbReference type="Gene3D" id="1.20.1720.10">
    <property type="entry name" value="Multidrug resistance protein D"/>
    <property type="match status" value="1"/>
</dbReference>